<evidence type="ECO:0000313" key="4">
    <source>
        <dbReference type="Proteomes" id="UP000254100"/>
    </source>
</evidence>
<accession>A0A0D6XPZ5</accession>
<evidence type="ECO:0000313" key="1">
    <source>
        <dbReference type="EMBL" id="KIX90712.1"/>
    </source>
</evidence>
<sequence>MNSKTLDITFDTAQQKPIRLSLPNIKQAVTKELVAAQAEKILKLNILSTAQQQATQVKTAQIIDKTVTVLF</sequence>
<dbReference type="AlphaFoldDB" id="A0A0D6XPZ5"/>
<organism evidence="2 4">
    <name type="scientific">Staphylococcus microti</name>
    <dbReference type="NCBI Taxonomy" id="569857"/>
    <lineage>
        <taxon>Bacteria</taxon>
        <taxon>Bacillati</taxon>
        <taxon>Bacillota</taxon>
        <taxon>Bacilli</taxon>
        <taxon>Bacillales</taxon>
        <taxon>Staphylococcaceae</taxon>
        <taxon>Staphylococcus</taxon>
    </lineage>
</organism>
<evidence type="ECO:0000313" key="2">
    <source>
        <dbReference type="EMBL" id="SUM56707.1"/>
    </source>
</evidence>
<dbReference type="Proteomes" id="UP000032366">
    <property type="component" value="Unassembled WGS sequence"/>
</dbReference>
<evidence type="ECO:0000313" key="3">
    <source>
        <dbReference type="Proteomes" id="UP000032366"/>
    </source>
</evidence>
<dbReference type="InterPro" id="IPR021321">
    <property type="entry name" value="DUF2922"/>
</dbReference>
<reference evidence="1 3" key="1">
    <citation type="submission" date="2015-01" db="EMBL/GenBank/DDBJ databases">
        <authorList>
            <person name="Guo J."/>
        </authorList>
    </citation>
    <scope>NUCLEOTIDE SEQUENCE [LARGE SCALE GENOMIC DNA]</scope>
    <source>
        <strain evidence="1 3">DSM 22147</strain>
    </source>
</reference>
<dbReference type="Proteomes" id="UP000254100">
    <property type="component" value="Unassembled WGS sequence"/>
</dbReference>
<dbReference type="Pfam" id="PF11148">
    <property type="entry name" value="DUF2922"/>
    <property type="match status" value="1"/>
</dbReference>
<gene>
    <name evidence="2" type="ORF">NCTC13832_00363</name>
    <name evidence="1" type="ORF">TP70_06215</name>
</gene>
<protein>
    <submittedName>
        <fullName evidence="2">Protein of uncharacterized function (DUF2922)</fullName>
    </submittedName>
</protein>
<dbReference type="EMBL" id="UHDT01000001">
    <property type="protein sequence ID" value="SUM56707.1"/>
    <property type="molecule type" value="Genomic_DNA"/>
</dbReference>
<dbReference type="RefSeq" id="WP_044360375.1">
    <property type="nucleotide sequence ID" value="NZ_JXWY01000036.1"/>
</dbReference>
<name>A0A0D6XPZ5_9STAP</name>
<dbReference type="EMBL" id="JXWY01000036">
    <property type="protein sequence ID" value="KIX90712.1"/>
    <property type="molecule type" value="Genomic_DNA"/>
</dbReference>
<reference evidence="2 4" key="2">
    <citation type="submission" date="2018-06" db="EMBL/GenBank/DDBJ databases">
        <authorList>
            <consortium name="Pathogen Informatics"/>
            <person name="Doyle S."/>
        </authorList>
    </citation>
    <scope>NUCLEOTIDE SEQUENCE [LARGE SCALE GENOMIC DNA]</scope>
    <source>
        <strain evidence="2 4">NCTC13832</strain>
    </source>
</reference>
<proteinExistence type="predicted"/>
<dbReference type="OrthoDB" id="2408881at2"/>
<keyword evidence="3" id="KW-1185">Reference proteome</keyword>
<dbReference type="STRING" id="569857.TP70_06215"/>